<dbReference type="Proteomes" id="UP000585050">
    <property type="component" value="Unassembled WGS sequence"/>
</dbReference>
<dbReference type="RefSeq" id="WP_168885036.1">
    <property type="nucleotide sequence ID" value="NZ_JABAIL010000011.1"/>
</dbReference>
<comment type="subunit">
    <text evidence="3">Homotrimer.</text>
</comment>
<dbReference type="AlphaFoldDB" id="A0A7X8XYT3"/>
<dbReference type="InterPro" id="IPR000887">
    <property type="entry name" value="Aldlse_KDPG_KHG"/>
</dbReference>
<dbReference type="Gene3D" id="3.20.20.70">
    <property type="entry name" value="Aldolase class I"/>
    <property type="match status" value="1"/>
</dbReference>
<keyword evidence="5" id="KW-0119">Carbohydrate metabolism</keyword>
<dbReference type="Pfam" id="PF01081">
    <property type="entry name" value="Aldolase"/>
    <property type="match status" value="1"/>
</dbReference>
<evidence type="ECO:0000256" key="2">
    <source>
        <dbReference type="ARBA" id="ARBA00006906"/>
    </source>
</evidence>
<organism evidence="6 7">
    <name type="scientific">Flammeovirga agarivorans</name>
    <dbReference type="NCBI Taxonomy" id="2726742"/>
    <lineage>
        <taxon>Bacteria</taxon>
        <taxon>Pseudomonadati</taxon>
        <taxon>Bacteroidota</taxon>
        <taxon>Cytophagia</taxon>
        <taxon>Cytophagales</taxon>
        <taxon>Flammeovirgaceae</taxon>
        <taxon>Flammeovirga</taxon>
    </lineage>
</organism>
<proteinExistence type="inferred from homology"/>
<evidence type="ECO:0000256" key="1">
    <source>
        <dbReference type="ARBA" id="ARBA00004761"/>
    </source>
</evidence>
<dbReference type="EC" id="4.1.2.14" evidence="6"/>
<evidence type="ECO:0000256" key="4">
    <source>
        <dbReference type="ARBA" id="ARBA00023239"/>
    </source>
</evidence>
<dbReference type="EC" id="4.1.3.16" evidence="6"/>
<dbReference type="GO" id="GO:0008675">
    <property type="term" value="F:2-dehydro-3-deoxy-phosphogluconate aldolase activity"/>
    <property type="evidence" value="ECO:0007669"/>
    <property type="project" value="UniProtKB-EC"/>
</dbReference>
<dbReference type="PANTHER" id="PTHR30246">
    <property type="entry name" value="2-KETO-3-DEOXY-6-PHOSPHOGLUCONATE ALDOLASE"/>
    <property type="match status" value="1"/>
</dbReference>
<dbReference type="InterPro" id="IPR013785">
    <property type="entry name" value="Aldolase_TIM"/>
</dbReference>
<dbReference type="SUPFAM" id="SSF51569">
    <property type="entry name" value="Aldolase"/>
    <property type="match status" value="1"/>
</dbReference>
<sequence>MARFTRIEVVLSMKECGIVPVFYHPNPEVCWEVVYACYKAGVRVFEFTNRGDNAHKVFDKVMENVISLAPDMKMGVGSVVDDYTASLYIQNGADFIVSPILNAEIAKRCNRRKVAWMPGCGSASEISYAEELGAEVVKIFPGLQVGGPEFVKAVKAPMPWSSIMPTGGVQPKFDELQEWFKAGVHCVGLGSQLLDKSMIEFGDYEALTQHIQKVFVMAQEARGVKQPLLG</sequence>
<dbReference type="NCBIfam" id="NF005499">
    <property type="entry name" value="PRK07114.1"/>
    <property type="match status" value="1"/>
</dbReference>
<accession>A0A7X8XYT3</accession>
<evidence type="ECO:0000256" key="5">
    <source>
        <dbReference type="ARBA" id="ARBA00023277"/>
    </source>
</evidence>
<evidence type="ECO:0000313" key="6">
    <source>
        <dbReference type="EMBL" id="NLR94325.1"/>
    </source>
</evidence>
<keyword evidence="4 6" id="KW-0456">Lyase</keyword>
<comment type="pathway">
    <text evidence="1">Carbohydrate acid metabolism.</text>
</comment>
<dbReference type="PANTHER" id="PTHR30246:SF1">
    <property type="entry name" value="2-DEHYDRO-3-DEOXY-6-PHOSPHOGALACTONATE ALDOLASE-RELATED"/>
    <property type="match status" value="1"/>
</dbReference>
<evidence type="ECO:0000256" key="3">
    <source>
        <dbReference type="ARBA" id="ARBA00011233"/>
    </source>
</evidence>
<name>A0A7X8XYT3_9BACT</name>
<dbReference type="GO" id="GO:0008700">
    <property type="term" value="F:(R,S)-4-hydroxy-2-oxoglutarate aldolase activity"/>
    <property type="evidence" value="ECO:0007669"/>
    <property type="project" value="UniProtKB-EC"/>
</dbReference>
<evidence type="ECO:0000313" key="7">
    <source>
        <dbReference type="Proteomes" id="UP000585050"/>
    </source>
</evidence>
<keyword evidence="7" id="KW-1185">Reference proteome</keyword>
<protein>
    <submittedName>
        <fullName evidence="6">Bifunctional 4-hydroxy-2-oxoglutarate aldolase/2-dehydro-3-deoxy-phosphogluconate aldolase</fullName>
        <ecNumber evidence="6">4.1.2.14</ecNumber>
        <ecNumber evidence="6">4.1.3.16</ecNumber>
    </submittedName>
</protein>
<gene>
    <name evidence="6" type="ORF">HGP29_24185</name>
</gene>
<reference evidence="6 7" key="1">
    <citation type="submission" date="2020-04" db="EMBL/GenBank/DDBJ databases">
        <title>Flammeovirga sp. SR4, a novel species isolated from seawater.</title>
        <authorList>
            <person name="Wang X."/>
        </authorList>
    </citation>
    <scope>NUCLEOTIDE SEQUENCE [LARGE SCALE GENOMIC DNA]</scope>
    <source>
        <strain evidence="6 7">SR4</strain>
    </source>
</reference>
<dbReference type="CDD" id="cd00452">
    <property type="entry name" value="KDPG_aldolase"/>
    <property type="match status" value="1"/>
</dbReference>
<comment type="similarity">
    <text evidence="2">Belongs to the KHG/KDPG aldolase family.</text>
</comment>
<dbReference type="EMBL" id="JABAIL010000011">
    <property type="protein sequence ID" value="NLR94325.1"/>
    <property type="molecule type" value="Genomic_DNA"/>
</dbReference>
<comment type="caution">
    <text evidence="6">The sequence shown here is derived from an EMBL/GenBank/DDBJ whole genome shotgun (WGS) entry which is preliminary data.</text>
</comment>